<dbReference type="AlphaFoldDB" id="A0A2S2NLB7"/>
<dbReference type="EMBL" id="GGMR01005335">
    <property type="protein sequence ID" value="MBY17954.1"/>
    <property type="molecule type" value="Transcribed_RNA"/>
</dbReference>
<organism evidence="2">
    <name type="scientific">Schizaphis graminum</name>
    <name type="common">Green bug aphid</name>
    <dbReference type="NCBI Taxonomy" id="13262"/>
    <lineage>
        <taxon>Eukaryota</taxon>
        <taxon>Metazoa</taxon>
        <taxon>Ecdysozoa</taxon>
        <taxon>Arthropoda</taxon>
        <taxon>Hexapoda</taxon>
        <taxon>Insecta</taxon>
        <taxon>Pterygota</taxon>
        <taxon>Neoptera</taxon>
        <taxon>Paraneoptera</taxon>
        <taxon>Hemiptera</taxon>
        <taxon>Sternorrhyncha</taxon>
        <taxon>Aphidomorpha</taxon>
        <taxon>Aphidoidea</taxon>
        <taxon>Aphididae</taxon>
        <taxon>Aphidini</taxon>
        <taxon>Schizaphis</taxon>
    </lineage>
</organism>
<feature type="region of interest" description="Disordered" evidence="1">
    <location>
        <begin position="30"/>
        <end position="53"/>
    </location>
</feature>
<evidence type="ECO:0000256" key="1">
    <source>
        <dbReference type="SAM" id="MobiDB-lite"/>
    </source>
</evidence>
<gene>
    <name evidence="2" type="ORF">g.176803</name>
</gene>
<feature type="compositionally biased region" description="Polar residues" evidence="1">
    <location>
        <begin position="30"/>
        <end position="41"/>
    </location>
</feature>
<evidence type="ECO:0000313" key="2">
    <source>
        <dbReference type="EMBL" id="MBY17954.1"/>
    </source>
</evidence>
<protein>
    <submittedName>
        <fullName evidence="2">Uncharacterized protein</fullName>
    </submittedName>
</protein>
<sequence>MDSQIQNHTPRSIIVPSPCSSLESYISPGSTYSTHQFSHTPSPYEEHTSASYTQPLTANHVYLQPSQSQHKEGINITIPHTQSSTILGFYGNAEEFVDGNQIGNDK</sequence>
<accession>A0A2S2NLB7</accession>
<name>A0A2S2NLB7_SCHGA</name>
<proteinExistence type="predicted"/>
<reference evidence="2" key="1">
    <citation type="submission" date="2018-04" db="EMBL/GenBank/DDBJ databases">
        <title>Transcriptome of Schizaphis graminum biotype I.</title>
        <authorList>
            <person name="Scully E.D."/>
            <person name="Geib S.M."/>
            <person name="Palmer N.A."/>
            <person name="Koch K."/>
            <person name="Bradshaw J."/>
            <person name="Heng-Moss T."/>
            <person name="Sarath G."/>
        </authorList>
    </citation>
    <scope>NUCLEOTIDE SEQUENCE</scope>
</reference>